<organism evidence="2 3">
    <name type="scientific">Trichogramma brassicae</name>
    <dbReference type="NCBI Taxonomy" id="86971"/>
    <lineage>
        <taxon>Eukaryota</taxon>
        <taxon>Metazoa</taxon>
        <taxon>Ecdysozoa</taxon>
        <taxon>Arthropoda</taxon>
        <taxon>Hexapoda</taxon>
        <taxon>Insecta</taxon>
        <taxon>Pterygota</taxon>
        <taxon>Neoptera</taxon>
        <taxon>Endopterygota</taxon>
        <taxon>Hymenoptera</taxon>
        <taxon>Apocrita</taxon>
        <taxon>Proctotrupomorpha</taxon>
        <taxon>Chalcidoidea</taxon>
        <taxon>Trichogrammatidae</taxon>
        <taxon>Trichogramma</taxon>
    </lineage>
</organism>
<gene>
    <name evidence="2" type="ORF">TBRA_LOCUS2360</name>
</gene>
<dbReference type="Proteomes" id="UP000479190">
    <property type="component" value="Unassembled WGS sequence"/>
</dbReference>
<accession>A0A6H5I1E3</accession>
<protein>
    <submittedName>
        <fullName evidence="2">Uncharacterized protein</fullName>
    </submittedName>
</protein>
<evidence type="ECO:0000313" key="2">
    <source>
        <dbReference type="EMBL" id="CAB0030354.1"/>
    </source>
</evidence>
<name>A0A6H5I1E3_9HYME</name>
<dbReference type="EMBL" id="CADCXV010000458">
    <property type="protein sequence ID" value="CAB0030354.1"/>
    <property type="molecule type" value="Genomic_DNA"/>
</dbReference>
<proteinExistence type="predicted"/>
<sequence>MQLFAKYDTFEKSSDVEESWYDDEEFATGAKETTISPRPRRTQGPGAPRRGPLYDLIQSRPRRTTHPCGLRRIRALG</sequence>
<evidence type="ECO:0000313" key="3">
    <source>
        <dbReference type="Proteomes" id="UP000479190"/>
    </source>
</evidence>
<dbReference type="AlphaFoldDB" id="A0A6H5I1E3"/>
<reference evidence="2 3" key="1">
    <citation type="submission" date="2020-02" db="EMBL/GenBank/DDBJ databases">
        <authorList>
            <person name="Ferguson B K."/>
        </authorList>
    </citation>
    <scope>NUCLEOTIDE SEQUENCE [LARGE SCALE GENOMIC DNA]</scope>
</reference>
<evidence type="ECO:0000256" key="1">
    <source>
        <dbReference type="SAM" id="MobiDB-lite"/>
    </source>
</evidence>
<keyword evidence="3" id="KW-1185">Reference proteome</keyword>
<feature type="region of interest" description="Disordered" evidence="1">
    <location>
        <begin position="25"/>
        <end position="54"/>
    </location>
</feature>